<dbReference type="HOGENOM" id="CLU_1555139_0_0_1"/>
<name>H1V851_COLHI</name>
<dbReference type="EMBL" id="CACQ02001963">
    <property type="protein sequence ID" value="CCF36403.1"/>
    <property type="molecule type" value="Genomic_DNA"/>
</dbReference>
<evidence type="ECO:0000313" key="1">
    <source>
        <dbReference type="EMBL" id="CCF36403.1"/>
    </source>
</evidence>
<protein>
    <submittedName>
        <fullName evidence="1">Uncharacterized protein</fullName>
    </submittedName>
</protein>
<organism evidence="1 2">
    <name type="scientific">Colletotrichum higginsianum (strain IMI 349063)</name>
    <name type="common">Crucifer anthracnose fungus</name>
    <dbReference type="NCBI Taxonomy" id="759273"/>
    <lineage>
        <taxon>Eukaryota</taxon>
        <taxon>Fungi</taxon>
        <taxon>Dikarya</taxon>
        <taxon>Ascomycota</taxon>
        <taxon>Pezizomycotina</taxon>
        <taxon>Sordariomycetes</taxon>
        <taxon>Hypocreomycetidae</taxon>
        <taxon>Glomerellales</taxon>
        <taxon>Glomerellaceae</taxon>
        <taxon>Colletotrichum</taxon>
        <taxon>Colletotrichum destructivum species complex</taxon>
    </lineage>
</organism>
<dbReference type="AlphaFoldDB" id="H1V851"/>
<reference evidence="2" key="1">
    <citation type="journal article" date="2012" name="Nat. Genet.">
        <title>Lifestyle transitions in plant pathogenic Colletotrichum fungi deciphered by genome and transcriptome analyses.</title>
        <authorList>
            <person name="O'Connell R.J."/>
            <person name="Thon M.R."/>
            <person name="Hacquard S."/>
            <person name="Amyotte S.G."/>
            <person name="Kleemann J."/>
            <person name="Torres M.F."/>
            <person name="Damm U."/>
            <person name="Buiate E.A."/>
            <person name="Epstein L."/>
            <person name="Alkan N."/>
            <person name="Altmueller J."/>
            <person name="Alvarado-Balderrama L."/>
            <person name="Bauser C.A."/>
            <person name="Becker C."/>
            <person name="Birren B.W."/>
            <person name="Chen Z."/>
            <person name="Choi J."/>
            <person name="Crouch J.A."/>
            <person name="Duvick J.P."/>
            <person name="Farman M.A."/>
            <person name="Gan P."/>
            <person name="Heiman D."/>
            <person name="Henrissat B."/>
            <person name="Howard R.J."/>
            <person name="Kabbage M."/>
            <person name="Koch C."/>
            <person name="Kracher B."/>
            <person name="Kubo Y."/>
            <person name="Law A.D."/>
            <person name="Lebrun M.-H."/>
            <person name="Lee Y.-H."/>
            <person name="Miyara I."/>
            <person name="Moore N."/>
            <person name="Neumann U."/>
            <person name="Nordstroem K."/>
            <person name="Panaccione D.G."/>
            <person name="Panstruga R."/>
            <person name="Place M."/>
            <person name="Proctor R.H."/>
            <person name="Prusky D."/>
            <person name="Rech G."/>
            <person name="Reinhardt R."/>
            <person name="Rollins J.A."/>
            <person name="Rounsley S."/>
            <person name="Schardl C.L."/>
            <person name="Schwartz D.C."/>
            <person name="Shenoy N."/>
            <person name="Shirasu K."/>
            <person name="Sikhakolli U.R."/>
            <person name="Stueber K."/>
            <person name="Sukno S.A."/>
            <person name="Sweigard J.A."/>
            <person name="Takano Y."/>
            <person name="Takahara H."/>
            <person name="Trail F."/>
            <person name="van der Does H.C."/>
            <person name="Voll L.M."/>
            <person name="Will I."/>
            <person name="Young S."/>
            <person name="Zeng Q."/>
            <person name="Zhang J."/>
            <person name="Zhou S."/>
            <person name="Dickman M.B."/>
            <person name="Schulze-Lefert P."/>
            <person name="Ver Loren van Themaat E."/>
            <person name="Ma L.-J."/>
            <person name="Vaillancourt L.J."/>
        </authorList>
    </citation>
    <scope>NUCLEOTIDE SEQUENCE [LARGE SCALE GENOMIC DNA]</scope>
    <source>
        <strain evidence="2">IMI 349063</strain>
    </source>
</reference>
<proteinExistence type="predicted"/>
<evidence type="ECO:0000313" key="2">
    <source>
        <dbReference type="Proteomes" id="UP000007174"/>
    </source>
</evidence>
<dbReference type="Proteomes" id="UP000007174">
    <property type="component" value="Unassembled WGS sequence"/>
</dbReference>
<accession>H1V851</accession>
<sequence length="172" mass="19914">MGHSVCFNSIILTTCHGTQVWRLVFTLPSVAQNRGMLRSLERRRGIKKILSTNLSWTNHHGTWLPSPLKHYSRTTWSLAWQPLGTAQETFHGTNKGTTGRQPRLQACESRVDLSCIAIYFFIFWHKWGKNLLFSLFHVELAMRRWLNGGPFYDYLLMYPAFIGIWKPAAIGF</sequence>
<gene>
    <name evidence="1" type="ORF">CH063_07985</name>
</gene>